<organism evidence="8 9">
    <name type="scientific">Xanthoceras sorbifolium</name>
    <dbReference type="NCBI Taxonomy" id="99658"/>
    <lineage>
        <taxon>Eukaryota</taxon>
        <taxon>Viridiplantae</taxon>
        <taxon>Streptophyta</taxon>
        <taxon>Embryophyta</taxon>
        <taxon>Tracheophyta</taxon>
        <taxon>Spermatophyta</taxon>
        <taxon>Magnoliopsida</taxon>
        <taxon>eudicotyledons</taxon>
        <taxon>Gunneridae</taxon>
        <taxon>Pentapetalae</taxon>
        <taxon>rosids</taxon>
        <taxon>malvids</taxon>
        <taxon>Sapindales</taxon>
        <taxon>Sapindaceae</taxon>
        <taxon>Xanthoceroideae</taxon>
        <taxon>Xanthoceras</taxon>
    </lineage>
</organism>
<evidence type="ECO:0000256" key="5">
    <source>
        <dbReference type="PROSITE-ProRule" id="PRU10141"/>
    </source>
</evidence>
<dbReference type="Gene3D" id="3.30.200.20">
    <property type="entry name" value="Phosphorylase Kinase, domain 1"/>
    <property type="match status" value="1"/>
</dbReference>
<dbReference type="InterPro" id="IPR011009">
    <property type="entry name" value="Kinase-like_dom_sf"/>
</dbReference>
<dbReference type="InterPro" id="IPR051564">
    <property type="entry name" value="LRR_receptor-like_kinase"/>
</dbReference>
<dbReference type="Proteomes" id="UP000827721">
    <property type="component" value="Unassembled WGS sequence"/>
</dbReference>
<keyword evidence="4 5" id="KW-0067">ATP-binding</keyword>
<evidence type="ECO:0000256" key="4">
    <source>
        <dbReference type="ARBA" id="ARBA00022840"/>
    </source>
</evidence>
<proteinExistence type="inferred from homology"/>
<keyword evidence="6" id="KW-0723">Serine/threonine-protein kinase</keyword>
<evidence type="ECO:0000256" key="2">
    <source>
        <dbReference type="ARBA" id="ARBA00022741"/>
    </source>
</evidence>
<dbReference type="Pfam" id="PF00069">
    <property type="entry name" value="Pkinase"/>
    <property type="match status" value="1"/>
</dbReference>
<keyword evidence="3" id="KW-0418">Kinase</keyword>
<keyword evidence="1" id="KW-0808">Transferase</keyword>
<dbReference type="SMART" id="SM00220">
    <property type="entry name" value="S_TKc"/>
    <property type="match status" value="1"/>
</dbReference>
<name>A0ABQ8IG55_9ROSI</name>
<protein>
    <recommendedName>
        <fullName evidence="7">Protein kinase domain-containing protein</fullName>
    </recommendedName>
</protein>
<keyword evidence="2 5" id="KW-0547">Nucleotide-binding</keyword>
<dbReference type="SUPFAM" id="SSF56112">
    <property type="entry name" value="Protein kinase-like (PK-like)"/>
    <property type="match status" value="1"/>
</dbReference>
<evidence type="ECO:0000313" key="8">
    <source>
        <dbReference type="EMBL" id="KAH7575659.1"/>
    </source>
</evidence>
<dbReference type="PANTHER" id="PTHR48055:SF55">
    <property type="entry name" value="PROTEIN KINASE DOMAIN-CONTAINING PROTEIN"/>
    <property type="match status" value="1"/>
</dbReference>
<evidence type="ECO:0000313" key="9">
    <source>
        <dbReference type="Proteomes" id="UP000827721"/>
    </source>
</evidence>
<evidence type="ECO:0000256" key="6">
    <source>
        <dbReference type="RuleBase" id="RU000304"/>
    </source>
</evidence>
<dbReference type="InterPro" id="IPR000719">
    <property type="entry name" value="Prot_kinase_dom"/>
</dbReference>
<dbReference type="EMBL" id="JAFEMO010000002">
    <property type="protein sequence ID" value="KAH7575659.1"/>
    <property type="molecule type" value="Genomic_DNA"/>
</dbReference>
<comment type="similarity">
    <text evidence="6">Belongs to the protein kinase superfamily.</text>
</comment>
<dbReference type="InterPro" id="IPR008271">
    <property type="entry name" value="Ser/Thr_kinase_AS"/>
</dbReference>
<dbReference type="PROSITE" id="PS00107">
    <property type="entry name" value="PROTEIN_KINASE_ATP"/>
    <property type="match status" value="1"/>
</dbReference>
<evidence type="ECO:0000256" key="1">
    <source>
        <dbReference type="ARBA" id="ARBA00022679"/>
    </source>
</evidence>
<comment type="caution">
    <text evidence="8">The sequence shown here is derived from an EMBL/GenBank/DDBJ whole genome shotgun (WGS) entry which is preliminary data.</text>
</comment>
<dbReference type="PANTHER" id="PTHR48055">
    <property type="entry name" value="LEUCINE-RICH REPEAT RECEPTOR PROTEIN KINASE EMS1"/>
    <property type="match status" value="1"/>
</dbReference>
<sequence length="339" mass="37497">MLHVGEQFPMVSYAELNKATNEFSSSNMIGQGRYGSVYKGILAENEMLVAIKVINLQQKGASKSFIAECEVLRNIRRRNLIKIVTICSSIDFKGADFKALVYEYMQNGSLEKWLHQNNDQLDTSNISVVQRLNIAIDVASAIEYLHCHSEPPIIHGDLKPSNILLDHDMVAHVGDFGLAKLLSDHTPSIGPATQSSSIGIKGTVGYIAPEYGMCSGASMPGDVYSFGILLLEMFTGKRLTDSMFNDGLNLHDFAKMALPERVLEIVEPSLLLDVRVDSNNVENFARLYGEGRIRIEECLDGVLRIGVRCSMDSAAERMEMTDVVAKLCAIREKFLGSRI</sequence>
<keyword evidence="9" id="KW-1185">Reference proteome</keyword>
<dbReference type="PROSITE" id="PS00108">
    <property type="entry name" value="PROTEIN_KINASE_ST"/>
    <property type="match status" value="1"/>
</dbReference>
<dbReference type="Gene3D" id="1.10.510.10">
    <property type="entry name" value="Transferase(Phosphotransferase) domain 1"/>
    <property type="match status" value="1"/>
</dbReference>
<reference evidence="8 9" key="1">
    <citation type="submission" date="2021-02" db="EMBL/GenBank/DDBJ databases">
        <title>Plant Genome Project.</title>
        <authorList>
            <person name="Zhang R.-G."/>
        </authorList>
    </citation>
    <scope>NUCLEOTIDE SEQUENCE [LARGE SCALE GENOMIC DNA]</scope>
    <source>
        <tissue evidence="8">Leaves</tissue>
    </source>
</reference>
<accession>A0ABQ8IG55</accession>
<feature type="binding site" evidence="5">
    <location>
        <position position="52"/>
    </location>
    <ligand>
        <name>ATP</name>
        <dbReference type="ChEBI" id="CHEBI:30616"/>
    </ligand>
</feature>
<dbReference type="InterPro" id="IPR017441">
    <property type="entry name" value="Protein_kinase_ATP_BS"/>
</dbReference>
<dbReference type="PROSITE" id="PS50011">
    <property type="entry name" value="PROTEIN_KINASE_DOM"/>
    <property type="match status" value="1"/>
</dbReference>
<gene>
    <name evidence="8" type="ORF">JRO89_XS02G0184000</name>
</gene>
<evidence type="ECO:0000256" key="3">
    <source>
        <dbReference type="ARBA" id="ARBA00022777"/>
    </source>
</evidence>
<feature type="domain" description="Protein kinase" evidence="7">
    <location>
        <begin position="23"/>
        <end position="335"/>
    </location>
</feature>
<evidence type="ECO:0000259" key="7">
    <source>
        <dbReference type="PROSITE" id="PS50011"/>
    </source>
</evidence>